<organism evidence="4 5">
    <name type="scientific">Eleusine coracana subsp. coracana</name>
    <dbReference type="NCBI Taxonomy" id="191504"/>
    <lineage>
        <taxon>Eukaryota</taxon>
        <taxon>Viridiplantae</taxon>
        <taxon>Streptophyta</taxon>
        <taxon>Embryophyta</taxon>
        <taxon>Tracheophyta</taxon>
        <taxon>Spermatophyta</taxon>
        <taxon>Magnoliopsida</taxon>
        <taxon>Liliopsida</taxon>
        <taxon>Poales</taxon>
        <taxon>Poaceae</taxon>
        <taxon>PACMAD clade</taxon>
        <taxon>Chloridoideae</taxon>
        <taxon>Cynodonteae</taxon>
        <taxon>Eleusininae</taxon>
        <taxon>Eleusine</taxon>
    </lineage>
</organism>
<comment type="similarity">
    <text evidence="1">Belongs to the UDP-glycosyltransferase family.</text>
</comment>
<dbReference type="InterPro" id="IPR002213">
    <property type="entry name" value="UDP_glucos_trans"/>
</dbReference>
<dbReference type="SUPFAM" id="SSF53756">
    <property type="entry name" value="UDP-Glycosyltransferase/glycogen phosphorylase"/>
    <property type="match status" value="1"/>
</dbReference>
<keyword evidence="3" id="KW-0808">Transferase</keyword>
<reference evidence="4" key="1">
    <citation type="journal article" date="2018" name="DNA Res.">
        <title>Multiple hybrid de novo genome assembly of finger millet, an orphan allotetraploid crop.</title>
        <authorList>
            <person name="Hatakeyama M."/>
            <person name="Aluri S."/>
            <person name="Balachadran M.T."/>
            <person name="Sivarajan S.R."/>
            <person name="Patrignani A."/>
            <person name="Gruter S."/>
            <person name="Poveda L."/>
            <person name="Shimizu-Inatsugi R."/>
            <person name="Baeten J."/>
            <person name="Francoijs K.J."/>
            <person name="Nataraja K.N."/>
            <person name="Reddy Y.A.N."/>
            <person name="Phadnis S."/>
            <person name="Ravikumar R.L."/>
            <person name="Schlapbach R."/>
            <person name="Sreeman S.M."/>
            <person name="Shimizu K.K."/>
        </authorList>
    </citation>
    <scope>NUCLEOTIDE SEQUENCE</scope>
</reference>
<dbReference type="PANTHER" id="PTHR48047:SF79">
    <property type="entry name" value="GLYCOSYLTRANSFERASE"/>
    <property type="match status" value="1"/>
</dbReference>
<dbReference type="AlphaFoldDB" id="A0AAV5EXE2"/>
<dbReference type="FunFam" id="3.40.50.2000:FF:000103">
    <property type="entry name" value="Glycosyltransferase"/>
    <property type="match status" value="1"/>
</dbReference>
<comment type="caution">
    <text evidence="4">The sequence shown here is derived from an EMBL/GenBank/DDBJ whole genome shotgun (WGS) entry which is preliminary data.</text>
</comment>
<evidence type="ECO:0000256" key="2">
    <source>
        <dbReference type="ARBA" id="ARBA00022676"/>
    </source>
</evidence>
<evidence type="ECO:0000313" key="5">
    <source>
        <dbReference type="Proteomes" id="UP001054889"/>
    </source>
</evidence>
<evidence type="ECO:0000313" key="4">
    <source>
        <dbReference type="EMBL" id="GJN27113.1"/>
    </source>
</evidence>
<proteinExistence type="inferred from homology"/>
<evidence type="ECO:0000256" key="3">
    <source>
        <dbReference type="ARBA" id="ARBA00022679"/>
    </source>
</evidence>
<dbReference type="PANTHER" id="PTHR48047">
    <property type="entry name" value="GLYCOSYLTRANSFERASE"/>
    <property type="match status" value="1"/>
</dbReference>
<dbReference type="EMBL" id="BQKI01000079">
    <property type="protein sequence ID" value="GJN27113.1"/>
    <property type="molecule type" value="Genomic_DNA"/>
</dbReference>
<dbReference type="Proteomes" id="UP001054889">
    <property type="component" value="Unassembled WGS sequence"/>
</dbReference>
<protein>
    <submittedName>
        <fullName evidence="4">Uncharacterized protein</fullName>
    </submittedName>
</protein>
<name>A0AAV5EXE2_ELECO</name>
<dbReference type="CDD" id="cd03784">
    <property type="entry name" value="GT1_Gtf-like"/>
    <property type="match status" value="1"/>
</dbReference>
<evidence type="ECO:0000256" key="1">
    <source>
        <dbReference type="ARBA" id="ARBA00009995"/>
    </source>
</evidence>
<accession>A0AAV5EXE2</accession>
<reference evidence="4" key="2">
    <citation type="submission" date="2021-12" db="EMBL/GenBank/DDBJ databases">
        <title>Resequencing data analysis of finger millet.</title>
        <authorList>
            <person name="Hatakeyama M."/>
            <person name="Aluri S."/>
            <person name="Balachadran M.T."/>
            <person name="Sivarajan S.R."/>
            <person name="Poveda L."/>
            <person name="Shimizu-Inatsugi R."/>
            <person name="Schlapbach R."/>
            <person name="Sreeman S.M."/>
            <person name="Shimizu K.K."/>
        </authorList>
    </citation>
    <scope>NUCLEOTIDE SEQUENCE</scope>
</reference>
<keyword evidence="5" id="KW-1185">Reference proteome</keyword>
<sequence length="440" mass="46971">MATEATSTESPPLHVVLFPFLARGHVPAFLRLATLLRALRPGLDVTLVSTPHILSSLTLPPSSLPVRLHALPFSPADHGLPAGAHSLADLQVHQFIAFFRASESLRPAFDHFVSTLRGPTCIIADAFFAWTADVARGHGAVASHAVFLPGGAFGNAVFFSVWEHLPHHALTDADADADEFPLLPDFPDVVLHRTQIPRFMLAATGADPWSAFFRRVAASCRATDAVLVNTVAELEPAGLHMLRRSFGAPTWPVGPVLAEPSESPDDDAAIIRWLDARAARSVLYVCFGSQSSVTAAQTAELTLGLEASGVAFVWVVRPPLERDAKEGFDPAWLPAGLSCGVPMLGWPLGAEQFFNAKLVVEWGVCVEVARGNVEGSKVTREAVAEAVRMVMGETGKGGEMRRNAASVSRAMAAAWEEPTRGSSAESLEGFLRSVETAAGR</sequence>
<dbReference type="Gene3D" id="3.40.50.2000">
    <property type="entry name" value="Glycogen Phosphorylase B"/>
    <property type="match status" value="4"/>
</dbReference>
<keyword evidence="2" id="KW-0328">Glycosyltransferase</keyword>
<gene>
    <name evidence="4" type="primary">gb15103</name>
    <name evidence="4" type="ORF">PR202_gb15103</name>
</gene>
<dbReference type="GO" id="GO:0035251">
    <property type="term" value="F:UDP-glucosyltransferase activity"/>
    <property type="evidence" value="ECO:0007669"/>
    <property type="project" value="TreeGrafter"/>
</dbReference>